<gene>
    <name evidence="5" type="primary">ndoR</name>
    <name evidence="5" type="ORF">RS83_02812</name>
</gene>
<keyword evidence="5" id="KW-0223">Dioxygenase</keyword>
<keyword evidence="5" id="KW-0560">Oxidoreductase</keyword>
<dbReference type="AlphaFoldDB" id="A0A0F0L3P0"/>
<protein>
    <submittedName>
        <fullName evidence="5">Ferredoxin--NAD(P)(+) reductase (Naphthalene dioxygenase ferredoxin-specific)</fullName>
        <ecNumber evidence="5">1.18.1.7</ecNumber>
    </submittedName>
</protein>
<dbReference type="Pfam" id="PF00970">
    <property type="entry name" value="FAD_binding_6"/>
    <property type="match status" value="1"/>
</dbReference>
<dbReference type="EC" id="1.18.1.7" evidence="5"/>
<dbReference type="InterPro" id="IPR050415">
    <property type="entry name" value="MRET"/>
</dbReference>
<evidence type="ECO:0000313" key="5">
    <source>
        <dbReference type="EMBL" id="KJL27758.1"/>
    </source>
</evidence>
<evidence type="ECO:0000259" key="4">
    <source>
        <dbReference type="PROSITE" id="PS51384"/>
    </source>
</evidence>
<dbReference type="PROSITE" id="PS51384">
    <property type="entry name" value="FAD_FR"/>
    <property type="match status" value="1"/>
</dbReference>
<keyword evidence="3" id="KW-0411">Iron-sulfur</keyword>
<reference evidence="5 6" key="1">
    <citation type="submission" date="2015-02" db="EMBL/GenBank/DDBJ databases">
        <title>Draft genome sequences of ten Microbacterium spp. with emphasis on heavy metal contaminated environments.</title>
        <authorList>
            <person name="Corretto E."/>
        </authorList>
    </citation>
    <scope>NUCLEOTIDE SEQUENCE [LARGE SCALE GENOMIC DNA]</scope>
    <source>
        <strain evidence="5 6">BEL4b</strain>
    </source>
</reference>
<dbReference type="InterPro" id="IPR008333">
    <property type="entry name" value="Cbr1-like_FAD-bd_dom"/>
</dbReference>
<dbReference type="PANTHER" id="PTHR47354">
    <property type="entry name" value="NADH OXIDOREDUCTASE HCR"/>
    <property type="match status" value="1"/>
</dbReference>
<evidence type="ECO:0000256" key="1">
    <source>
        <dbReference type="ARBA" id="ARBA00001974"/>
    </source>
</evidence>
<dbReference type="Gene3D" id="2.40.30.10">
    <property type="entry name" value="Translation factors"/>
    <property type="match status" value="1"/>
</dbReference>
<dbReference type="Pfam" id="PF00175">
    <property type="entry name" value="NAD_binding_1"/>
    <property type="match status" value="1"/>
</dbReference>
<dbReference type="RefSeq" id="WP_045280126.1">
    <property type="nucleotide sequence ID" value="NZ_JYIW01000026.1"/>
</dbReference>
<accession>A0A0F0L3P0</accession>
<dbReference type="CDD" id="cd06217">
    <property type="entry name" value="FNR_iron_sulfur_binding_3"/>
    <property type="match status" value="1"/>
</dbReference>
<name>A0A0F0L3P0_9MICO</name>
<comment type="caution">
    <text evidence="5">The sequence shown here is derived from an EMBL/GenBank/DDBJ whole genome shotgun (WGS) entry which is preliminary data.</text>
</comment>
<dbReference type="InterPro" id="IPR017927">
    <property type="entry name" value="FAD-bd_FR_type"/>
</dbReference>
<dbReference type="InterPro" id="IPR017938">
    <property type="entry name" value="Riboflavin_synthase-like_b-brl"/>
</dbReference>
<comment type="cofactor">
    <cofactor evidence="1">
        <name>FAD</name>
        <dbReference type="ChEBI" id="CHEBI:57692"/>
    </cofactor>
</comment>
<dbReference type="OrthoDB" id="5179582at2"/>
<dbReference type="GO" id="GO:0051213">
    <property type="term" value="F:dioxygenase activity"/>
    <property type="evidence" value="ECO:0007669"/>
    <property type="project" value="UniProtKB-KW"/>
</dbReference>
<proteinExistence type="predicted"/>
<dbReference type="SUPFAM" id="SSF52343">
    <property type="entry name" value="Ferredoxin reductase-like, C-terminal NADP-linked domain"/>
    <property type="match status" value="1"/>
</dbReference>
<organism evidence="5 6">
    <name type="scientific">Microbacterium oxydans</name>
    <dbReference type="NCBI Taxonomy" id="82380"/>
    <lineage>
        <taxon>Bacteria</taxon>
        <taxon>Bacillati</taxon>
        <taxon>Actinomycetota</taxon>
        <taxon>Actinomycetes</taxon>
        <taxon>Micrococcales</taxon>
        <taxon>Microbacteriaceae</taxon>
        <taxon>Microbacterium</taxon>
    </lineage>
</organism>
<evidence type="ECO:0000256" key="3">
    <source>
        <dbReference type="ARBA" id="ARBA00023014"/>
    </source>
</evidence>
<sequence>MTPSSPWLLARVVETRQETPHGRVLRLRVDGWPGNIAGQHVDVRLTAEDGYQAVRSYSLASSGESDVLELAVDELPDGEVSPYLVEDVRPDDELEVRGPIGAYFVWTPDHPGPVQLIAGGSGIVPLVAMARVHADAASRVPMRMLYSVRSPDDAFYAEELTRLAGGEGFTVDWAYTRSAPVSVARPAGRVDATMIAASTIPANESPSVFVCGPTGFVEAVADLLVAAGHSPDRIRTERFGGA</sequence>
<dbReference type="InterPro" id="IPR001433">
    <property type="entry name" value="OxRdtase_FAD/NAD-bd"/>
</dbReference>
<dbReference type="EMBL" id="JYIW01000026">
    <property type="protein sequence ID" value="KJL27758.1"/>
    <property type="molecule type" value="Genomic_DNA"/>
</dbReference>
<dbReference type="PATRIC" id="fig|82380.11.peg.2849"/>
<keyword evidence="2" id="KW-0001">2Fe-2S</keyword>
<dbReference type="Gene3D" id="3.40.50.80">
    <property type="entry name" value="Nucleotide-binding domain of ferredoxin-NADP reductase (FNR) module"/>
    <property type="match status" value="1"/>
</dbReference>
<dbReference type="InterPro" id="IPR039261">
    <property type="entry name" value="FNR_nucleotide-bd"/>
</dbReference>
<dbReference type="PRINTS" id="PR00406">
    <property type="entry name" value="CYTB5RDTASE"/>
</dbReference>
<dbReference type="SUPFAM" id="SSF63380">
    <property type="entry name" value="Riboflavin synthase domain-like"/>
    <property type="match status" value="1"/>
</dbReference>
<dbReference type="GO" id="GO:0051537">
    <property type="term" value="F:2 iron, 2 sulfur cluster binding"/>
    <property type="evidence" value="ECO:0007669"/>
    <property type="project" value="UniProtKB-KW"/>
</dbReference>
<keyword evidence="2" id="KW-0479">Metal-binding</keyword>
<dbReference type="PANTHER" id="PTHR47354:SF5">
    <property type="entry name" value="PROTEIN RFBI"/>
    <property type="match status" value="1"/>
</dbReference>
<evidence type="ECO:0000313" key="6">
    <source>
        <dbReference type="Proteomes" id="UP000033640"/>
    </source>
</evidence>
<keyword evidence="2" id="KW-0408">Iron</keyword>
<evidence type="ECO:0000256" key="2">
    <source>
        <dbReference type="ARBA" id="ARBA00022714"/>
    </source>
</evidence>
<feature type="domain" description="FAD-binding FR-type" evidence="4">
    <location>
        <begin position="5"/>
        <end position="106"/>
    </location>
</feature>
<dbReference type="Proteomes" id="UP000033640">
    <property type="component" value="Unassembled WGS sequence"/>
</dbReference>